<evidence type="ECO:0000313" key="7">
    <source>
        <dbReference type="Proteomes" id="UP000178885"/>
    </source>
</evidence>
<dbReference type="InterPro" id="IPR043129">
    <property type="entry name" value="ATPase_NBD"/>
</dbReference>
<dbReference type="Proteomes" id="UP000178885">
    <property type="component" value="Unassembled WGS sequence"/>
</dbReference>
<comment type="caution">
    <text evidence="6">The sequence shown here is derived from an EMBL/GenBank/DDBJ whole genome shotgun (WGS) entry which is preliminary data.</text>
</comment>
<dbReference type="GO" id="GO:0016301">
    <property type="term" value="F:kinase activity"/>
    <property type="evidence" value="ECO:0007669"/>
    <property type="project" value="UniProtKB-KW"/>
</dbReference>
<evidence type="ECO:0000256" key="1">
    <source>
        <dbReference type="ARBA" id="ARBA00009156"/>
    </source>
</evidence>
<dbReference type="Gene3D" id="3.30.420.40">
    <property type="match status" value="2"/>
</dbReference>
<gene>
    <name evidence="6" type="ORF">A2151_02785</name>
</gene>
<protein>
    <submittedName>
        <fullName evidence="6">Carbohydrate kinase</fullName>
    </submittedName>
</protein>
<dbReference type="InterPro" id="IPR018485">
    <property type="entry name" value="FGGY_C"/>
</dbReference>
<evidence type="ECO:0000313" key="6">
    <source>
        <dbReference type="EMBL" id="OGI46240.1"/>
    </source>
</evidence>
<sequence length="422" mass="44857">MDLGSTGCRAVAVNPEGEILAVSEAPMAAPLRNDDQITQDPTQWWKAASACLQNLLAQVDPAAVRALAVDGTSATLLLCDEKGAPLTPALMYNDQRALAEAQEIGAVAEKNSGAHGASSSLAKLLWLKRKGLDKRAAHALHQADWVSGRLTGRFGHSDYNNCLKLGFDQEKLRWPAWLGKLGVDERLLPQVHAPGETFGAVSTDIATAFGLSPETQVVAGTTDGVAAFLAAGAGRPGHGVTSLGTTLVLKLLADKPVFSAEHGVYSHRLGKYWLAGGASNSGGAALLQYFKIEQIRAMTPLLDPENHTGLDYYPLPGAGERFPVNDPQMIARLEPLPGDSVTFFQGMLEGIARIEAQGYQLLEKLGAPKLTEVWTTGGGAQNAAWERIRSRTLNVKMRKPRSGYAAYGTALLAAGIVAKTFQ</sequence>
<keyword evidence="2" id="KW-0808">Transferase</keyword>
<dbReference type="InterPro" id="IPR000577">
    <property type="entry name" value="Carb_kinase_FGGY"/>
</dbReference>
<dbReference type="EMBL" id="MFSU01000088">
    <property type="protein sequence ID" value="OGI46240.1"/>
    <property type="molecule type" value="Genomic_DNA"/>
</dbReference>
<reference evidence="6 7" key="1">
    <citation type="journal article" date="2016" name="Nat. Commun.">
        <title>Thousands of microbial genomes shed light on interconnected biogeochemical processes in an aquifer system.</title>
        <authorList>
            <person name="Anantharaman K."/>
            <person name="Brown C.T."/>
            <person name="Hug L.A."/>
            <person name="Sharon I."/>
            <person name="Castelle C.J."/>
            <person name="Probst A.J."/>
            <person name="Thomas B.C."/>
            <person name="Singh A."/>
            <person name="Wilkins M.J."/>
            <person name="Karaoz U."/>
            <person name="Brodie E.L."/>
            <person name="Williams K.H."/>
            <person name="Hubbard S.S."/>
            <person name="Banfield J.F."/>
        </authorList>
    </citation>
    <scope>NUCLEOTIDE SEQUENCE [LARGE SCALE GENOMIC DNA]</scope>
</reference>
<dbReference type="GO" id="GO:0005975">
    <property type="term" value="P:carbohydrate metabolic process"/>
    <property type="evidence" value="ECO:0007669"/>
    <property type="project" value="InterPro"/>
</dbReference>
<dbReference type="CDD" id="cd07783">
    <property type="entry name" value="ASKHA_NBD_FGGY_SePSK_AtXK1-like"/>
    <property type="match status" value="1"/>
</dbReference>
<evidence type="ECO:0000256" key="3">
    <source>
        <dbReference type="ARBA" id="ARBA00022777"/>
    </source>
</evidence>
<name>A0A1F6TM93_9PROT</name>
<dbReference type="Pfam" id="PF00370">
    <property type="entry name" value="FGGY_N"/>
    <property type="match status" value="1"/>
</dbReference>
<accession>A0A1F6TM93</accession>
<dbReference type="PIRSF" id="PIRSF000538">
    <property type="entry name" value="GlpK"/>
    <property type="match status" value="1"/>
</dbReference>
<evidence type="ECO:0000259" key="5">
    <source>
        <dbReference type="Pfam" id="PF02782"/>
    </source>
</evidence>
<dbReference type="InterPro" id="IPR050406">
    <property type="entry name" value="FGGY_Carb_Kinase"/>
</dbReference>
<dbReference type="PANTHER" id="PTHR43095">
    <property type="entry name" value="SUGAR KINASE"/>
    <property type="match status" value="1"/>
</dbReference>
<dbReference type="InterPro" id="IPR018484">
    <property type="entry name" value="FGGY_N"/>
</dbReference>
<dbReference type="STRING" id="1817760.A2151_02785"/>
<keyword evidence="3 6" id="KW-0418">Kinase</keyword>
<dbReference type="SUPFAM" id="SSF53067">
    <property type="entry name" value="Actin-like ATPase domain"/>
    <property type="match status" value="2"/>
</dbReference>
<feature type="domain" description="Carbohydrate kinase FGGY C-terminal" evidence="5">
    <location>
        <begin position="240"/>
        <end position="414"/>
    </location>
</feature>
<feature type="domain" description="Carbohydrate kinase FGGY N-terminal" evidence="4">
    <location>
        <begin position="1"/>
        <end position="229"/>
    </location>
</feature>
<dbReference type="AlphaFoldDB" id="A0A1F6TM93"/>
<evidence type="ECO:0000259" key="4">
    <source>
        <dbReference type="Pfam" id="PF00370"/>
    </source>
</evidence>
<dbReference type="PANTHER" id="PTHR43095:SF5">
    <property type="entry name" value="XYLULOSE KINASE"/>
    <property type="match status" value="1"/>
</dbReference>
<organism evidence="6 7">
    <name type="scientific">Candidatus Muproteobacteria bacterium RBG_16_65_34</name>
    <dbReference type="NCBI Taxonomy" id="1817760"/>
    <lineage>
        <taxon>Bacteria</taxon>
        <taxon>Pseudomonadati</taxon>
        <taxon>Pseudomonadota</taxon>
        <taxon>Candidatus Muproteobacteria</taxon>
    </lineage>
</organism>
<proteinExistence type="inferred from homology"/>
<comment type="similarity">
    <text evidence="1">Belongs to the FGGY kinase family.</text>
</comment>
<dbReference type="Pfam" id="PF02782">
    <property type="entry name" value="FGGY_C"/>
    <property type="match status" value="1"/>
</dbReference>
<evidence type="ECO:0000256" key="2">
    <source>
        <dbReference type="ARBA" id="ARBA00022679"/>
    </source>
</evidence>